<dbReference type="OrthoDB" id="242257at2759"/>
<name>A2FT63_TRIV3</name>
<evidence type="ECO:0000313" key="3">
    <source>
        <dbReference type="Proteomes" id="UP000001542"/>
    </source>
</evidence>
<reference evidence="2" key="2">
    <citation type="journal article" date="2007" name="Science">
        <title>Draft genome sequence of the sexually transmitted pathogen Trichomonas vaginalis.</title>
        <authorList>
            <person name="Carlton J.M."/>
            <person name="Hirt R.P."/>
            <person name="Silva J.C."/>
            <person name="Delcher A.L."/>
            <person name="Schatz M."/>
            <person name="Zhao Q."/>
            <person name="Wortman J.R."/>
            <person name="Bidwell S.L."/>
            <person name="Alsmark U.C.M."/>
            <person name="Besteiro S."/>
            <person name="Sicheritz-Ponten T."/>
            <person name="Noel C.J."/>
            <person name="Dacks J.B."/>
            <person name="Foster P.G."/>
            <person name="Simillion C."/>
            <person name="Van de Peer Y."/>
            <person name="Miranda-Saavedra D."/>
            <person name="Barton G.J."/>
            <person name="Westrop G.D."/>
            <person name="Mueller S."/>
            <person name="Dessi D."/>
            <person name="Fiori P.L."/>
            <person name="Ren Q."/>
            <person name="Paulsen I."/>
            <person name="Zhang H."/>
            <person name="Bastida-Corcuera F.D."/>
            <person name="Simoes-Barbosa A."/>
            <person name="Brown M.T."/>
            <person name="Hayes R.D."/>
            <person name="Mukherjee M."/>
            <person name="Okumura C.Y."/>
            <person name="Schneider R."/>
            <person name="Smith A.J."/>
            <person name="Vanacova S."/>
            <person name="Villalvazo M."/>
            <person name="Haas B.J."/>
            <person name="Pertea M."/>
            <person name="Feldblyum T.V."/>
            <person name="Utterback T.R."/>
            <person name="Shu C.L."/>
            <person name="Osoegawa K."/>
            <person name="de Jong P.J."/>
            <person name="Hrdy I."/>
            <person name="Horvathova L."/>
            <person name="Zubacova Z."/>
            <person name="Dolezal P."/>
            <person name="Malik S.B."/>
            <person name="Logsdon J.M. Jr."/>
            <person name="Henze K."/>
            <person name="Gupta A."/>
            <person name="Wang C.C."/>
            <person name="Dunne R.L."/>
            <person name="Upcroft J.A."/>
            <person name="Upcroft P."/>
            <person name="White O."/>
            <person name="Salzberg S.L."/>
            <person name="Tang P."/>
            <person name="Chiu C.-H."/>
            <person name="Lee Y.-S."/>
            <person name="Embley T.M."/>
            <person name="Coombs G.H."/>
            <person name="Mottram J.C."/>
            <person name="Tachezy J."/>
            <person name="Fraser-Liggett C.M."/>
            <person name="Johnson P.J."/>
        </authorList>
    </citation>
    <scope>NUCLEOTIDE SEQUENCE [LARGE SCALE GENOMIC DNA]</scope>
    <source>
        <strain evidence="2">G3</strain>
    </source>
</reference>
<dbReference type="Proteomes" id="UP000001542">
    <property type="component" value="Unassembled WGS sequence"/>
</dbReference>
<reference evidence="2" key="1">
    <citation type="submission" date="2006-10" db="EMBL/GenBank/DDBJ databases">
        <authorList>
            <person name="Amadeo P."/>
            <person name="Zhao Q."/>
            <person name="Wortman J."/>
            <person name="Fraser-Liggett C."/>
            <person name="Carlton J."/>
        </authorList>
    </citation>
    <scope>NUCLEOTIDE SEQUENCE</scope>
    <source>
        <strain evidence="2">G3</strain>
    </source>
</reference>
<dbReference type="Gene3D" id="3.40.50.10330">
    <property type="entry name" value="Probable inorganic polyphosphate/atp-NAD kinase, domain 1"/>
    <property type="match status" value="1"/>
</dbReference>
<organism evidence="2 3">
    <name type="scientific">Trichomonas vaginalis (strain ATCC PRA-98 / G3)</name>
    <dbReference type="NCBI Taxonomy" id="412133"/>
    <lineage>
        <taxon>Eukaryota</taxon>
        <taxon>Metamonada</taxon>
        <taxon>Parabasalia</taxon>
        <taxon>Trichomonadida</taxon>
        <taxon>Trichomonadidae</taxon>
        <taxon>Trichomonas</taxon>
    </lineage>
</organism>
<dbReference type="InterPro" id="IPR001206">
    <property type="entry name" value="Diacylglycerol_kinase_cat_dom"/>
</dbReference>
<dbReference type="SMR" id="A2FT63"/>
<sequence length="70" mass="7740">MPSPLLFFVNPKSGGGFGAKLIFRIKDMQDVYIVKLPEEQNSWTSMSPEILNNPNLRVVICGGDGSVSWI</sequence>
<evidence type="ECO:0000259" key="1">
    <source>
        <dbReference type="PROSITE" id="PS50146"/>
    </source>
</evidence>
<gene>
    <name evidence="2" type="ORF">TVAG_326480</name>
</gene>
<dbReference type="InterPro" id="IPR016064">
    <property type="entry name" value="NAD/diacylglycerol_kinase_sf"/>
</dbReference>
<proteinExistence type="predicted"/>
<dbReference type="EMBL" id="DS114003">
    <property type="protein sequence ID" value="EAX91904.1"/>
    <property type="molecule type" value="Genomic_DNA"/>
</dbReference>
<dbReference type="STRING" id="5722.A2FT63"/>
<protein>
    <recommendedName>
        <fullName evidence="1">DAGKc domain-containing protein</fullName>
    </recommendedName>
</protein>
<dbReference type="InParanoid" id="A2FT63"/>
<dbReference type="SUPFAM" id="SSF111331">
    <property type="entry name" value="NAD kinase/diacylglycerol kinase-like"/>
    <property type="match status" value="1"/>
</dbReference>
<dbReference type="PROSITE" id="PS50146">
    <property type="entry name" value="DAGK"/>
    <property type="match status" value="1"/>
</dbReference>
<dbReference type="GO" id="GO:0016301">
    <property type="term" value="F:kinase activity"/>
    <property type="evidence" value="ECO:0007669"/>
    <property type="project" value="InterPro"/>
</dbReference>
<feature type="domain" description="DAGKc" evidence="1">
    <location>
        <begin position="1"/>
        <end position="70"/>
    </location>
</feature>
<dbReference type="InterPro" id="IPR017438">
    <property type="entry name" value="ATP-NAD_kinase_N"/>
</dbReference>
<dbReference type="AlphaFoldDB" id="A2FT63"/>
<dbReference type="VEuPathDB" id="TrichDB:TVAG_326480"/>
<accession>A2FT63</accession>
<dbReference type="Pfam" id="PF00781">
    <property type="entry name" value="DAGK_cat"/>
    <property type="match status" value="1"/>
</dbReference>
<evidence type="ECO:0000313" key="2">
    <source>
        <dbReference type="EMBL" id="EAX91904.1"/>
    </source>
</evidence>
<keyword evidence="3" id="KW-1185">Reference proteome</keyword>